<protein>
    <submittedName>
        <fullName evidence="2 4">Uncharacterized protein</fullName>
    </submittedName>
</protein>
<feature type="region of interest" description="Disordered" evidence="1">
    <location>
        <begin position="1"/>
        <end position="21"/>
    </location>
</feature>
<evidence type="ECO:0000313" key="3">
    <source>
        <dbReference type="Proteomes" id="UP000050761"/>
    </source>
</evidence>
<reference evidence="2 3" key="1">
    <citation type="submission" date="2018-11" db="EMBL/GenBank/DDBJ databases">
        <authorList>
            <consortium name="Pathogen Informatics"/>
        </authorList>
    </citation>
    <scope>NUCLEOTIDE SEQUENCE [LARGE SCALE GENOMIC DNA]</scope>
</reference>
<dbReference type="Proteomes" id="UP000050761">
    <property type="component" value="Unassembled WGS sequence"/>
</dbReference>
<proteinExistence type="predicted"/>
<feature type="region of interest" description="Disordered" evidence="1">
    <location>
        <begin position="93"/>
        <end position="112"/>
    </location>
</feature>
<dbReference type="EMBL" id="UZAH01028108">
    <property type="protein sequence ID" value="VDO97708.1"/>
    <property type="molecule type" value="Genomic_DNA"/>
</dbReference>
<evidence type="ECO:0000313" key="2">
    <source>
        <dbReference type="EMBL" id="VDO97708.1"/>
    </source>
</evidence>
<accession>A0A183FYV5</accession>
<evidence type="ECO:0000256" key="1">
    <source>
        <dbReference type="SAM" id="MobiDB-lite"/>
    </source>
</evidence>
<dbReference type="AlphaFoldDB" id="A0A183FYV5"/>
<name>A0A183FYV5_HELPZ</name>
<accession>A0A3P8DB54</accession>
<organism evidence="3 4">
    <name type="scientific">Heligmosomoides polygyrus</name>
    <name type="common">Parasitic roundworm</name>
    <dbReference type="NCBI Taxonomy" id="6339"/>
    <lineage>
        <taxon>Eukaryota</taxon>
        <taxon>Metazoa</taxon>
        <taxon>Ecdysozoa</taxon>
        <taxon>Nematoda</taxon>
        <taxon>Chromadorea</taxon>
        <taxon>Rhabditida</taxon>
        <taxon>Rhabditina</taxon>
        <taxon>Rhabditomorpha</taxon>
        <taxon>Strongyloidea</taxon>
        <taxon>Heligmosomidae</taxon>
        <taxon>Heligmosomoides</taxon>
    </lineage>
</organism>
<reference evidence="4" key="2">
    <citation type="submission" date="2019-09" db="UniProtKB">
        <authorList>
            <consortium name="WormBaseParasite"/>
        </authorList>
    </citation>
    <scope>IDENTIFICATION</scope>
</reference>
<dbReference type="OrthoDB" id="410104at2759"/>
<sequence>MSPQHRATTTKFRFSHQEEKAAKLKKGSLRTTCPMGKDASGNYQLTSDIAKLCREKDNGKGPTATSTCHLPQDGCGVPSVLPSEIRHAISSVKKRTAPGSDRIKPEPGSSVGTASQLYIEQRTVQLRPKWTKGCRLDDANGQLQLFLRTLYERYDKIRLLSGKQSLYEGFHKHLLEQK</sequence>
<gene>
    <name evidence="2" type="ORF">HPBE_LOCUS13870</name>
</gene>
<feature type="compositionally biased region" description="Polar residues" evidence="1">
    <location>
        <begin position="1"/>
        <end position="12"/>
    </location>
</feature>
<dbReference type="WBParaSite" id="HPBE_0001386901-mRNA-1">
    <property type="protein sequence ID" value="HPBE_0001386901-mRNA-1"/>
    <property type="gene ID" value="HPBE_0001386901"/>
</dbReference>
<keyword evidence="3" id="KW-1185">Reference proteome</keyword>
<evidence type="ECO:0000313" key="4">
    <source>
        <dbReference type="WBParaSite" id="HPBE_0001386901-mRNA-1"/>
    </source>
</evidence>